<feature type="active site" evidence="6">
    <location>
        <position position="164"/>
    </location>
</feature>
<dbReference type="VEuPathDB" id="CryptoDB:Cvel_21862"/>
<organism evidence="7">
    <name type="scientific">Chromera velia CCMP2878</name>
    <dbReference type="NCBI Taxonomy" id="1169474"/>
    <lineage>
        <taxon>Eukaryota</taxon>
        <taxon>Sar</taxon>
        <taxon>Alveolata</taxon>
        <taxon>Colpodellida</taxon>
        <taxon>Chromeraceae</taxon>
        <taxon>Chromera</taxon>
    </lineage>
</organism>
<dbReference type="GO" id="GO:0005829">
    <property type="term" value="C:cytosol"/>
    <property type="evidence" value="ECO:0007669"/>
    <property type="project" value="InterPro"/>
</dbReference>
<dbReference type="Pfam" id="PF01470">
    <property type="entry name" value="Peptidase_C15"/>
    <property type="match status" value="1"/>
</dbReference>
<dbReference type="CDD" id="cd00501">
    <property type="entry name" value="Peptidase_C15"/>
    <property type="match status" value="1"/>
</dbReference>
<accession>A0A0G4GGZ7</accession>
<evidence type="ECO:0000256" key="5">
    <source>
        <dbReference type="ARBA" id="ARBA00022807"/>
    </source>
</evidence>
<name>A0A0G4GGZ7_9ALVE</name>
<dbReference type="FunFam" id="3.40.630.20:FF:000003">
    <property type="entry name" value="Pyrrolidone-carboxylate peptidase isoform A"/>
    <property type="match status" value="1"/>
</dbReference>
<comment type="catalytic activity">
    <reaction evidence="6">
        <text>Release of an N-terminal pyroglutamyl group from a polypeptide, the second amino acid generally not being Pro.</text>
        <dbReference type="EC" id="3.4.19.3"/>
    </reaction>
</comment>
<dbReference type="SUPFAM" id="SSF53182">
    <property type="entry name" value="Pyrrolidone carboxyl peptidase (pyroglutamate aminopeptidase)"/>
    <property type="match status" value="1"/>
</dbReference>
<keyword evidence="5" id="KW-0788">Thiol protease</keyword>
<gene>
    <name evidence="7" type="ORF">Cvel_21862</name>
</gene>
<dbReference type="PANTHER" id="PTHR23402">
    <property type="entry name" value="PROTEASE FAMILY C15 PYROGLUTAMYL-PEPTIDASE I-RELATED"/>
    <property type="match status" value="1"/>
</dbReference>
<evidence type="ECO:0000256" key="2">
    <source>
        <dbReference type="ARBA" id="ARBA00022490"/>
    </source>
</evidence>
<dbReference type="GO" id="GO:0016920">
    <property type="term" value="F:pyroglutamyl-peptidase activity"/>
    <property type="evidence" value="ECO:0007669"/>
    <property type="project" value="UniProtKB-EC"/>
</dbReference>
<dbReference type="Gene3D" id="3.40.630.20">
    <property type="entry name" value="Peptidase C15, pyroglutamyl peptidase I-like"/>
    <property type="match status" value="1"/>
</dbReference>
<comment type="similarity">
    <text evidence="1">Belongs to the peptidase C15 family.</text>
</comment>
<dbReference type="InterPro" id="IPR036440">
    <property type="entry name" value="Peptidase_C15-like_sf"/>
</dbReference>
<evidence type="ECO:0000256" key="6">
    <source>
        <dbReference type="PROSITE-ProRule" id="PRU10077"/>
    </source>
</evidence>
<keyword evidence="4" id="KW-0378">Hydrolase</keyword>
<dbReference type="InterPro" id="IPR033694">
    <property type="entry name" value="PGPEP1_Cys_AS"/>
</dbReference>
<dbReference type="InterPro" id="IPR016125">
    <property type="entry name" value="Peptidase_C15-like"/>
</dbReference>
<evidence type="ECO:0000256" key="3">
    <source>
        <dbReference type="ARBA" id="ARBA00022670"/>
    </source>
</evidence>
<dbReference type="PANTHER" id="PTHR23402:SF1">
    <property type="entry name" value="PYROGLUTAMYL-PEPTIDASE I"/>
    <property type="match status" value="1"/>
</dbReference>
<dbReference type="PROSITE" id="PS01334">
    <property type="entry name" value="PYRASE_CYS"/>
    <property type="match status" value="1"/>
</dbReference>
<dbReference type="PIRSF" id="PIRSF015592">
    <property type="entry name" value="Prld-crbxl_pptds"/>
    <property type="match status" value="1"/>
</dbReference>
<keyword evidence="3" id="KW-0645">Protease</keyword>
<dbReference type="EC" id="3.4.19.3" evidence="6"/>
<dbReference type="EMBL" id="CDMZ01001202">
    <property type="protein sequence ID" value="CEM28893.1"/>
    <property type="molecule type" value="Genomic_DNA"/>
</dbReference>
<reference evidence="7" key="1">
    <citation type="submission" date="2014-11" db="EMBL/GenBank/DDBJ databases">
        <authorList>
            <person name="Otto D Thomas"/>
            <person name="Naeem Raeece"/>
        </authorList>
    </citation>
    <scope>NUCLEOTIDE SEQUENCE</scope>
</reference>
<dbReference type="GO" id="GO:0006508">
    <property type="term" value="P:proteolysis"/>
    <property type="evidence" value="ECO:0007669"/>
    <property type="project" value="UniProtKB-KW"/>
</dbReference>
<dbReference type="InterPro" id="IPR000816">
    <property type="entry name" value="Peptidase_C15"/>
</dbReference>
<sequence length="241" mass="26068">MAHTEVNITGFGKFGSHTDNPTSVLVPKLYESLLSKHGTALALKEYKIIDVSADAVNATIPSLHLATKAGQEGENIQPPKARLVVHFGLDASSSGFSLECRAANEADFGIPDEAGWTPQQERICKEASTPEFLHSSLDLERLCAELQERGFPCEVSEDAGRFVCNYIYFQSLREAEKCKAACPDTCTAVLFVHVPLLETIPFERQLEFLESLMELLLGLCKEMAGGSAAEGSGAESAARTS</sequence>
<keyword evidence="2" id="KW-0963">Cytoplasm</keyword>
<dbReference type="PhylomeDB" id="A0A0G4GGZ7"/>
<evidence type="ECO:0000256" key="4">
    <source>
        <dbReference type="ARBA" id="ARBA00022801"/>
    </source>
</evidence>
<evidence type="ECO:0000313" key="7">
    <source>
        <dbReference type="EMBL" id="CEM28893.1"/>
    </source>
</evidence>
<proteinExistence type="inferred from homology"/>
<evidence type="ECO:0000256" key="1">
    <source>
        <dbReference type="ARBA" id="ARBA00006641"/>
    </source>
</evidence>
<dbReference type="AlphaFoldDB" id="A0A0G4GGZ7"/>
<protein>
    <recommendedName>
        <fullName evidence="6">Pyroglutamyl-peptidase I</fullName>
        <ecNumber evidence="6">3.4.19.3</ecNumber>
    </recommendedName>
</protein>